<name>A0AAD8F134_BIOPF</name>
<dbReference type="PANTHER" id="PTHR10903:SF184">
    <property type="entry name" value="GTP-BINDING PROTEIN A"/>
    <property type="match status" value="1"/>
</dbReference>
<evidence type="ECO:0000256" key="2">
    <source>
        <dbReference type="ARBA" id="ARBA00022741"/>
    </source>
</evidence>
<dbReference type="GO" id="GO:0005525">
    <property type="term" value="F:GTP binding"/>
    <property type="evidence" value="ECO:0007669"/>
    <property type="project" value="UniProtKB-KW"/>
</dbReference>
<dbReference type="InterPro" id="IPR027417">
    <property type="entry name" value="P-loop_NTPase"/>
</dbReference>
<dbReference type="Proteomes" id="UP001233172">
    <property type="component" value="Unassembled WGS sequence"/>
</dbReference>
<dbReference type="Gene3D" id="3.40.50.300">
    <property type="entry name" value="P-loop containing nucleotide triphosphate hydrolases"/>
    <property type="match status" value="1"/>
</dbReference>
<feature type="non-terminal residue" evidence="6">
    <location>
        <position position="1"/>
    </location>
</feature>
<proteinExistence type="inferred from homology"/>
<evidence type="ECO:0000313" key="7">
    <source>
        <dbReference type="Proteomes" id="UP001233172"/>
    </source>
</evidence>
<dbReference type="Pfam" id="PF04548">
    <property type="entry name" value="AIG1"/>
    <property type="match status" value="1"/>
</dbReference>
<reference evidence="6" key="1">
    <citation type="journal article" date="2023" name="PLoS Negl. Trop. Dis.">
        <title>A genome sequence for Biomphalaria pfeifferi, the major vector snail for the human-infecting parasite Schistosoma mansoni.</title>
        <authorList>
            <person name="Bu L."/>
            <person name="Lu L."/>
            <person name="Laidemitt M.R."/>
            <person name="Zhang S.M."/>
            <person name="Mutuku M."/>
            <person name="Mkoji G."/>
            <person name="Steinauer M."/>
            <person name="Loker E.S."/>
        </authorList>
    </citation>
    <scope>NUCLEOTIDE SEQUENCE</scope>
    <source>
        <strain evidence="6">KasaAsao</strain>
    </source>
</reference>
<evidence type="ECO:0000256" key="1">
    <source>
        <dbReference type="ARBA" id="ARBA00008535"/>
    </source>
</evidence>
<dbReference type="InterPro" id="IPR006703">
    <property type="entry name" value="G_AIG1"/>
</dbReference>
<feature type="coiled-coil region" evidence="4">
    <location>
        <begin position="6"/>
        <end position="97"/>
    </location>
</feature>
<organism evidence="6 7">
    <name type="scientific">Biomphalaria pfeifferi</name>
    <name type="common">Bloodfluke planorb</name>
    <name type="synonym">Freshwater snail</name>
    <dbReference type="NCBI Taxonomy" id="112525"/>
    <lineage>
        <taxon>Eukaryota</taxon>
        <taxon>Metazoa</taxon>
        <taxon>Spiralia</taxon>
        <taxon>Lophotrochozoa</taxon>
        <taxon>Mollusca</taxon>
        <taxon>Gastropoda</taxon>
        <taxon>Heterobranchia</taxon>
        <taxon>Euthyneura</taxon>
        <taxon>Panpulmonata</taxon>
        <taxon>Hygrophila</taxon>
        <taxon>Lymnaeoidea</taxon>
        <taxon>Planorbidae</taxon>
        <taxon>Biomphalaria</taxon>
    </lineage>
</organism>
<keyword evidence="2" id="KW-0547">Nucleotide-binding</keyword>
<dbReference type="PROSITE" id="PS51720">
    <property type="entry name" value="G_AIG1"/>
    <property type="match status" value="1"/>
</dbReference>
<keyword evidence="4" id="KW-0175">Coiled coil</keyword>
<dbReference type="PANTHER" id="PTHR10903">
    <property type="entry name" value="GTPASE, IMAP FAMILY MEMBER-RELATED"/>
    <property type="match status" value="1"/>
</dbReference>
<keyword evidence="3" id="KW-0342">GTP-binding</keyword>
<protein>
    <submittedName>
        <fullName evidence="6">GTPase IMAP family member 8</fullName>
    </submittedName>
</protein>
<evidence type="ECO:0000259" key="5">
    <source>
        <dbReference type="PROSITE" id="PS51720"/>
    </source>
</evidence>
<feature type="domain" description="AIG1-type G" evidence="5">
    <location>
        <begin position="111"/>
        <end position="318"/>
    </location>
</feature>
<evidence type="ECO:0000313" key="6">
    <source>
        <dbReference type="EMBL" id="KAK0046788.1"/>
    </source>
</evidence>
<accession>A0AAD8F134</accession>
<dbReference type="EMBL" id="JASAOG010000160">
    <property type="protein sequence ID" value="KAK0046788.1"/>
    <property type="molecule type" value="Genomic_DNA"/>
</dbReference>
<gene>
    <name evidence="6" type="ORF">Bpfe_023812</name>
</gene>
<dbReference type="InterPro" id="IPR045058">
    <property type="entry name" value="GIMA/IAN/Toc"/>
</dbReference>
<dbReference type="AlphaFoldDB" id="A0AAD8F134"/>
<evidence type="ECO:0000256" key="3">
    <source>
        <dbReference type="ARBA" id="ARBA00023134"/>
    </source>
</evidence>
<comment type="similarity">
    <text evidence="1">Belongs to the TRAFAC class TrmE-Era-EngA-EngB-Septin-like GTPase superfamily. AIG1/Toc34/Toc159-like paraseptin GTPase family. IAN subfamily.</text>
</comment>
<sequence length="318" mass="37293">KDQHILNELQRRNKELTDQSTNDQHHLDKLRKEIQKLTDDSVVEFRQHLDIAKESIKRLKEENVKLRQHLDSAKESIERLKEENAKHQASLETKEFENQKLTEKSLIDVRKKNINFLLLGRCGDDKSALGNSILQRECFEASGSTKPRHKEVNCEMGEFKGQGIRVFELPDTSAIYKKQSMELLFKVTRDKIVDQCSHGFSVILFVFKSTSIFTQEYFHLIEAFKTTFGQNSLKDFGILVMTYGNLWKLVVNELESFQDWIQHQDHFKKILPEFNGRALLFENHTRVKGERTEQLQNLMDMVDKLILDNTFQTKSLTF</sequence>
<evidence type="ECO:0000256" key="4">
    <source>
        <dbReference type="SAM" id="Coils"/>
    </source>
</evidence>
<keyword evidence="7" id="KW-1185">Reference proteome</keyword>
<reference evidence="6" key="2">
    <citation type="submission" date="2023-04" db="EMBL/GenBank/DDBJ databases">
        <authorList>
            <person name="Bu L."/>
            <person name="Lu L."/>
            <person name="Laidemitt M.R."/>
            <person name="Zhang S.M."/>
            <person name="Mutuku M."/>
            <person name="Mkoji G."/>
            <person name="Steinauer M."/>
            <person name="Loker E.S."/>
        </authorList>
    </citation>
    <scope>NUCLEOTIDE SEQUENCE</scope>
    <source>
        <strain evidence="6">KasaAsao</strain>
        <tissue evidence="6">Whole Snail</tissue>
    </source>
</reference>
<dbReference type="SUPFAM" id="SSF52540">
    <property type="entry name" value="P-loop containing nucleoside triphosphate hydrolases"/>
    <property type="match status" value="1"/>
</dbReference>
<comment type="caution">
    <text evidence="6">The sequence shown here is derived from an EMBL/GenBank/DDBJ whole genome shotgun (WGS) entry which is preliminary data.</text>
</comment>